<feature type="compositionally biased region" description="Acidic residues" evidence="1">
    <location>
        <begin position="274"/>
        <end position="289"/>
    </location>
</feature>
<evidence type="ECO:0000313" key="4">
    <source>
        <dbReference type="Proteomes" id="UP000319852"/>
    </source>
</evidence>
<feature type="region of interest" description="Disordered" evidence="1">
    <location>
        <begin position="257"/>
        <end position="289"/>
    </location>
</feature>
<reference evidence="3 4" key="1">
    <citation type="submission" date="2019-02" db="EMBL/GenBank/DDBJ databases">
        <title>Deep-cultivation of Planctomycetes and their phenomic and genomic characterization uncovers novel biology.</title>
        <authorList>
            <person name="Wiegand S."/>
            <person name="Jogler M."/>
            <person name="Boedeker C."/>
            <person name="Pinto D."/>
            <person name="Vollmers J."/>
            <person name="Rivas-Marin E."/>
            <person name="Kohn T."/>
            <person name="Peeters S.H."/>
            <person name="Heuer A."/>
            <person name="Rast P."/>
            <person name="Oberbeckmann S."/>
            <person name="Bunk B."/>
            <person name="Jeske O."/>
            <person name="Meyerdierks A."/>
            <person name="Storesund J.E."/>
            <person name="Kallscheuer N."/>
            <person name="Luecker S."/>
            <person name="Lage O.M."/>
            <person name="Pohl T."/>
            <person name="Merkel B.J."/>
            <person name="Hornburger P."/>
            <person name="Mueller R.-W."/>
            <person name="Bruemmer F."/>
            <person name="Labrenz M."/>
            <person name="Spormann A.M."/>
            <person name="Op den Camp H."/>
            <person name="Overmann J."/>
            <person name="Amann R."/>
            <person name="Jetten M.S.M."/>
            <person name="Mascher T."/>
            <person name="Medema M.H."/>
            <person name="Devos D.P."/>
            <person name="Kaster A.-K."/>
            <person name="Ovreas L."/>
            <person name="Rohde M."/>
            <person name="Galperin M.Y."/>
            <person name="Jogler C."/>
        </authorList>
    </citation>
    <scope>NUCLEOTIDE SEQUENCE [LARGE SCALE GENOMIC DNA]</scope>
    <source>
        <strain evidence="3 4">HG15A2</strain>
    </source>
</reference>
<feature type="compositionally biased region" description="Basic and acidic residues" evidence="1">
    <location>
        <begin position="257"/>
        <end position="273"/>
    </location>
</feature>
<dbReference type="Proteomes" id="UP000319852">
    <property type="component" value="Chromosome"/>
</dbReference>
<dbReference type="Gene3D" id="1.20.1300.10">
    <property type="entry name" value="Fumarate reductase/succinate dehydrogenase, transmembrane subunit"/>
    <property type="match status" value="1"/>
</dbReference>
<feature type="transmembrane region" description="Helical" evidence="2">
    <location>
        <begin position="211"/>
        <end position="230"/>
    </location>
</feature>
<feature type="transmembrane region" description="Helical" evidence="2">
    <location>
        <begin position="114"/>
        <end position="134"/>
    </location>
</feature>
<gene>
    <name evidence="3" type="primary">sdhC</name>
    <name evidence="3" type="ORF">HG15A2_03850</name>
</gene>
<dbReference type="InterPro" id="IPR034804">
    <property type="entry name" value="SQR/QFR_C/D"/>
</dbReference>
<dbReference type="AlphaFoldDB" id="A0A517MQG2"/>
<feature type="transmembrane region" description="Helical" evidence="2">
    <location>
        <begin position="168"/>
        <end position="190"/>
    </location>
</feature>
<evidence type="ECO:0000256" key="2">
    <source>
        <dbReference type="SAM" id="Phobius"/>
    </source>
</evidence>
<organism evidence="3 4">
    <name type="scientific">Adhaeretor mobilis</name>
    <dbReference type="NCBI Taxonomy" id="1930276"/>
    <lineage>
        <taxon>Bacteria</taxon>
        <taxon>Pseudomonadati</taxon>
        <taxon>Planctomycetota</taxon>
        <taxon>Planctomycetia</taxon>
        <taxon>Pirellulales</taxon>
        <taxon>Lacipirellulaceae</taxon>
        <taxon>Adhaeretor</taxon>
    </lineage>
</organism>
<dbReference type="RefSeq" id="WP_145057255.1">
    <property type="nucleotide sequence ID" value="NZ_CP036263.1"/>
</dbReference>
<evidence type="ECO:0000313" key="3">
    <source>
        <dbReference type="EMBL" id="QDS97125.1"/>
    </source>
</evidence>
<dbReference type="KEGG" id="amob:HG15A2_03850"/>
<dbReference type="InterPro" id="IPR016002">
    <property type="entry name" value="Succ_DH_cyt_b558_Firmicute"/>
</dbReference>
<keyword evidence="2" id="KW-0812">Transmembrane</keyword>
<protein>
    <submittedName>
        <fullName evidence="3">Succinate dehydrogenase cytochrome b558 subunit</fullName>
    </submittedName>
</protein>
<evidence type="ECO:0000256" key="1">
    <source>
        <dbReference type="SAM" id="MobiDB-lite"/>
    </source>
</evidence>
<accession>A0A517MQG2</accession>
<keyword evidence="2" id="KW-1133">Transmembrane helix</keyword>
<proteinExistence type="predicted"/>
<dbReference type="EMBL" id="CP036263">
    <property type="protein sequence ID" value="QDS97125.1"/>
    <property type="molecule type" value="Genomic_DNA"/>
</dbReference>
<name>A0A517MQG2_9BACT</name>
<feature type="transmembrane region" description="Helical" evidence="2">
    <location>
        <begin position="24"/>
        <end position="43"/>
    </location>
</feature>
<sequence>MDQTQPSDQQHSFLARHDFLIRRLHSLSGLIPVGAYMVVHLITNASVVNGASTFQGNVYKIHSLGNLLPLVEWVFIFIPILFHAAIGFVIIGGGMPNSTQYRYGSNVRYTLQRATGMIAFVFIMLHVFHMHGWFHEESWVKNVVEPLGGGQFKPYSATSTASEALQSIVLVGLYLLGVLSCVFHLANGLWTMGITWGIWTSEKGQARALKVCTALGLGLAAVSVVALFGIRGATDTPEKLEEVRAMEEEMYDAKVEARELEPNEHKFRKHEEATTEDEASQADSEDASQ</sequence>
<feature type="transmembrane region" description="Helical" evidence="2">
    <location>
        <begin position="73"/>
        <end position="93"/>
    </location>
</feature>
<dbReference type="GO" id="GO:0016020">
    <property type="term" value="C:membrane"/>
    <property type="evidence" value="ECO:0007669"/>
    <property type="project" value="InterPro"/>
</dbReference>
<keyword evidence="2" id="KW-0472">Membrane</keyword>
<keyword evidence="4" id="KW-1185">Reference proteome</keyword>
<dbReference type="SUPFAM" id="SSF81343">
    <property type="entry name" value="Fumarate reductase respiratory complex transmembrane subunits"/>
    <property type="match status" value="1"/>
</dbReference>
<dbReference type="OrthoDB" id="9789209at2"/>
<dbReference type="CDD" id="cd03497">
    <property type="entry name" value="SQR_TypeB_1_TM"/>
    <property type="match status" value="1"/>
</dbReference>